<protein>
    <recommendedName>
        <fullName evidence="3">Peptidase M13 C-terminal domain-containing protein</fullName>
    </recommendedName>
</protein>
<evidence type="ECO:0000313" key="5">
    <source>
        <dbReference type="Proteomes" id="UP000614601"/>
    </source>
</evidence>
<reference evidence="4" key="1">
    <citation type="submission" date="2020-09" db="EMBL/GenBank/DDBJ databases">
        <authorList>
            <person name="Kikuchi T."/>
        </authorList>
    </citation>
    <scope>NUCLEOTIDE SEQUENCE</scope>
    <source>
        <strain evidence="4">SH1</strain>
    </source>
</reference>
<feature type="domain" description="Peptidase M13 C-terminal" evidence="3">
    <location>
        <begin position="1012"/>
        <end position="1204"/>
    </location>
</feature>
<dbReference type="Proteomes" id="UP000614601">
    <property type="component" value="Unassembled WGS sequence"/>
</dbReference>
<feature type="chain" id="PRO_5035594728" description="Peptidase M13 C-terminal domain-containing protein" evidence="2">
    <location>
        <begin position="18"/>
        <end position="1241"/>
    </location>
</feature>
<dbReference type="GO" id="GO:0016485">
    <property type="term" value="P:protein processing"/>
    <property type="evidence" value="ECO:0007669"/>
    <property type="project" value="TreeGrafter"/>
</dbReference>
<accession>A0A811K9A7</accession>
<dbReference type="InterPro" id="IPR024079">
    <property type="entry name" value="MetalloPept_cat_dom_sf"/>
</dbReference>
<keyword evidence="2" id="KW-0732">Signal</keyword>
<proteinExistence type="inferred from homology"/>
<dbReference type="PANTHER" id="PTHR11733:SF167">
    <property type="entry name" value="FI17812P1-RELATED"/>
    <property type="match status" value="1"/>
</dbReference>
<feature type="signal peptide" evidence="2">
    <location>
        <begin position="1"/>
        <end position="17"/>
    </location>
</feature>
<dbReference type="Gene3D" id="3.40.390.10">
    <property type="entry name" value="Collagenase (Catalytic Domain)"/>
    <property type="match status" value="2"/>
</dbReference>
<sequence>MNSLHFLVLLIFSGIDAKSVKRSVDLGVFRSNPCDYDAIHTICDSLPTYKFGEFEVFTHSKTNSKLREHLNAVIKQCNQPATVKLNKEVYNKRILDRYNATVAKAEKEHNLKGHALHLYMRTAAFLKINLGIDYLYRISIENVEELTAKRERIVLRAVAESGCTRPDILKQMGLNEFEIENVLKHDQQMTTALGKVTGLETAVYRQFAPYFEEFGSHLNFAQGHLFDGKFSQILAERTPAYQMMVDLRENYAHWHLECTVIEKTEEAYNKLRNGTVMGGNCNDALQHIMDRVNALELFDTEAKRQKVIKKLSTVFNNVRKAVRERVLHTKMAKPTELKILSLLKAFHVNFLQVSDFDQHKTFVEQITEIDKDIDDHISYKMNTLNLSLAVYDLLNSMHIKDSNAITIQISDLRHWSWAEDLDDASFYGTIGVTVARKVWRKIDEEVGLEWREIVELDEDSELTDYQFDQVALTTSLRALQLNSYQSGVKTLKKGQDFTLDQAFNVAYFIENECDANSSSSVLSDIYANSFNCITDDYFSFTHTKTDLRLGSTFTSLHLRQPQVVKKKFDELGAFSERNLNNSVNPCDDFYQFACGKSTESIYQVTYDKNIKLIEKELQGKIADGEPKAIQFLKRIYQKCVRGELRDLPYTKEELLPVIDRIKEVTNLKQIPVRYGDFDGDEFLQKFGALAGYVHSEFNVGPYKYYTAKRTGVHQHVQARILTLPPADMTPNDRGNLWARFFDVTGHSINNTEIDELVIEGINLRNASFLQDISNLKQFGASNSVNGLLGGIDYNKVGLNLTAFFTTSLGHNLSPEEKVSVDLTVNYSKLTEHELQVAAINGVIEELLLHLFSNDIADNVVCYGVMETAGEFLLGRILLSSRFVFDNITDNDRKEGKILFEEFQQKISRQSEHVYMAMKYLLKETPWLSETTLIRALQRGDNLTMILGNDPLLLDEALIKIYNNTVFDEDHVIKKQYAHNVMPIRRAEFGCCTLSLLPYSPVMSFMIHLLETTSTVVFPANSLFWPMYDHDHPAEYVFGFFGASLSHEIAHMFDGRSLLPKEFPDDPAWMTNDEVRSYAKMAGCLADQYDNLCDSEGVCADGVQSNIEIMADNIGLQLAYRALQSWLEVYGPDPRPDGHLIYRLTTPQLFFLNYVQYMCESRGREGQSEKAFRAHPRVDFRVQGTLMNMPAFSDAYNCPVGSRYWRTEDSGGTCPIFNGALKENKGSRLEEIWEKQGIFHNV</sequence>
<evidence type="ECO:0000256" key="2">
    <source>
        <dbReference type="SAM" id="SignalP"/>
    </source>
</evidence>
<comment type="similarity">
    <text evidence="1">Belongs to the peptidase M13 family.</text>
</comment>
<organism evidence="4 5">
    <name type="scientific">Bursaphelenchus okinawaensis</name>
    <dbReference type="NCBI Taxonomy" id="465554"/>
    <lineage>
        <taxon>Eukaryota</taxon>
        <taxon>Metazoa</taxon>
        <taxon>Ecdysozoa</taxon>
        <taxon>Nematoda</taxon>
        <taxon>Chromadorea</taxon>
        <taxon>Rhabditida</taxon>
        <taxon>Tylenchina</taxon>
        <taxon>Tylenchomorpha</taxon>
        <taxon>Aphelenchoidea</taxon>
        <taxon>Aphelenchoididae</taxon>
        <taxon>Bursaphelenchus</taxon>
    </lineage>
</organism>
<evidence type="ECO:0000259" key="3">
    <source>
        <dbReference type="Pfam" id="PF01431"/>
    </source>
</evidence>
<dbReference type="PANTHER" id="PTHR11733">
    <property type="entry name" value="ZINC METALLOPROTEASE FAMILY M13 NEPRILYSIN-RELATED"/>
    <property type="match status" value="1"/>
</dbReference>
<dbReference type="GO" id="GO:0005886">
    <property type="term" value="C:plasma membrane"/>
    <property type="evidence" value="ECO:0007669"/>
    <property type="project" value="TreeGrafter"/>
</dbReference>
<evidence type="ECO:0000256" key="1">
    <source>
        <dbReference type="ARBA" id="ARBA00007357"/>
    </source>
</evidence>
<dbReference type="PROSITE" id="PS51885">
    <property type="entry name" value="NEPRILYSIN"/>
    <property type="match status" value="1"/>
</dbReference>
<dbReference type="InterPro" id="IPR018497">
    <property type="entry name" value="Peptidase_M13_C"/>
</dbReference>
<dbReference type="EMBL" id="CAJFDH010000002">
    <property type="protein sequence ID" value="CAD5212339.1"/>
    <property type="molecule type" value="Genomic_DNA"/>
</dbReference>
<comment type="caution">
    <text evidence="4">The sequence shown here is derived from an EMBL/GenBank/DDBJ whole genome shotgun (WGS) entry which is preliminary data.</text>
</comment>
<gene>
    <name evidence="4" type="ORF">BOKJ2_LOCUS4153</name>
</gene>
<dbReference type="GO" id="GO:0004222">
    <property type="term" value="F:metalloendopeptidase activity"/>
    <property type="evidence" value="ECO:0007669"/>
    <property type="project" value="InterPro"/>
</dbReference>
<dbReference type="Pfam" id="PF01431">
    <property type="entry name" value="Peptidase_M13"/>
    <property type="match status" value="1"/>
</dbReference>
<dbReference type="OrthoDB" id="6475849at2759"/>
<dbReference type="AlphaFoldDB" id="A0A811K9A7"/>
<evidence type="ECO:0000313" key="4">
    <source>
        <dbReference type="EMBL" id="CAD5212339.1"/>
    </source>
</evidence>
<dbReference type="Proteomes" id="UP000783686">
    <property type="component" value="Unassembled WGS sequence"/>
</dbReference>
<dbReference type="EMBL" id="CAJFCW020000002">
    <property type="protein sequence ID" value="CAG9095611.1"/>
    <property type="molecule type" value="Genomic_DNA"/>
</dbReference>
<dbReference type="InterPro" id="IPR000718">
    <property type="entry name" value="Peptidase_M13"/>
</dbReference>
<dbReference type="SUPFAM" id="SSF55486">
    <property type="entry name" value="Metalloproteases ('zincins'), catalytic domain"/>
    <property type="match status" value="1"/>
</dbReference>
<name>A0A811K9A7_9BILA</name>
<keyword evidence="5" id="KW-1185">Reference proteome</keyword>